<comment type="caution">
    <text evidence="1">The sequence shown here is derived from an EMBL/GenBank/DDBJ whole genome shotgun (WGS) entry which is preliminary data.</text>
</comment>
<dbReference type="Proteomes" id="UP000823618">
    <property type="component" value="Unassembled WGS sequence"/>
</dbReference>
<reference evidence="1" key="1">
    <citation type="submission" date="2020-10" db="EMBL/GenBank/DDBJ databases">
        <authorList>
            <person name="Gilroy R."/>
        </authorList>
    </citation>
    <scope>NUCLEOTIDE SEQUENCE</scope>
    <source>
        <strain evidence="1">E3-2379</strain>
    </source>
</reference>
<sequence length="42" mass="4762">MKETKRLLDVKNLNTTFQIQKNLVKAVRGVDIHVNKGDILAV</sequence>
<keyword evidence="1" id="KW-0067">ATP-binding</keyword>
<dbReference type="GO" id="GO:0005524">
    <property type="term" value="F:ATP binding"/>
    <property type="evidence" value="ECO:0007669"/>
    <property type="project" value="UniProtKB-KW"/>
</dbReference>
<name>A0A9D9N7H6_9FIRM</name>
<gene>
    <name evidence="1" type="ORF">IAC13_04565</name>
</gene>
<dbReference type="AlphaFoldDB" id="A0A9D9N7H6"/>
<dbReference type="EMBL" id="JADIML010000128">
    <property type="protein sequence ID" value="MBO8463187.1"/>
    <property type="molecule type" value="Genomic_DNA"/>
</dbReference>
<organism evidence="1 2">
    <name type="scientific">Candidatus Scybalomonas excrementavium</name>
    <dbReference type="NCBI Taxonomy" id="2840943"/>
    <lineage>
        <taxon>Bacteria</taxon>
        <taxon>Bacillati</taxon>
        <taxon>Bacillota</taxon>
        <taxon>Clostridia</taxon>
        <taxon>Lachnospirales</taxon>
        <taxon>Lachnospiraceae</taxon>
        <taxon>Lachnospiraceae incertae sedis</taxon>
        <taxon>Candidatus Scybalomonas</taxon>
    </lineage>
</organism>
<feature type="non-terminal residue" evidence="1">
    <location>
        <position position="42"/>
    </location>
</feature>
<accession>A0A9D9N7H6</accession>
<keyword evidence="1" id="KW-0547">Nucleotide-binding</keyword>
<protein>
    <submittedName>
        <fullName evidence="1">Peptide ABC transporter ATP-binding protein</fullName>
    </submittedName>
</protein>
<reference evidence="1" key="2">
    <citation type="journal article" date="2021" name="PeerJ">
        <title>Extensive microbial diversity within the chicken gut microbiome revealed by metagenomics and culture.</title>
        <authorList>
            <person name="Gilroy R."/>
            <person name="Ravi A."/>
            <person name="Getino M."/>
            <person name="Pursley I."/>
            <person name="Horton D.L."/>
            <person name="Alikhan N.F."/>
            <person name="Baker D."/>
            <person name="Gharbi K."/>
            <person name="Hall N."/>
            <person name="Watson M."/>
            <person name="Adriaenssens E.M."/>
            <person name="Foster-Nyarko E."/>
            <person name="Jarju S."/>
            <person name="Secka A."/>
            <person name="Antonio M."/>
            <person name="Oren A."/>
            <person name="Chaudhuri R.R."/>
            <person name="La Ragione R."/>
            <person name="Hildebrand F."/>
            <person name="Pallen M.J."/>
        </authorList>
    </citation>
    <scope>NUCLEOTIDE SEQUENCE</scope>
    <source>
        <strain evidence="1">E3-2379</strain>
    </source>
</reference>
<evidence type="ECO:0000313" key="1">
    <source>
        <dbReference type="EMBL" id="MBO8463187.1"/>
    </source>
</evidence>
<proteinExistence type="predicted"/>
<evidence type="ECO:0000313" key="2">
    <source>
        <dbReference type="Proteomes" id="UP000823618"/>
    </source>
</evidence>